<keyword evidence="2" id="KW-0732">Signal</keyword>
<sequence>MRDFLRLLALSAATAAALPAAAQDAAQEGTETPAEQPAAEAPAAVPQPAAEAPEQQAPQPYVRDTFKDWQIICVPVGNNRDTCTMQQLLRDPDGNPVSQISIAPFPPAAAPRAAAVELAAPLETLLSGDVSVKVDDGEALRYRFSYCTPQACVARFALSTDDIANYKAGGEATVSIVPLMAPDQRAEITMSLSGFTAAYDAMMEMLVQ</sequence>
<feature type="signal peptide" evidence="2">
    <location>
        <begin position="1"/>
        <end position="22"/>
    </location>
</feature>
<gene>
    <name evidence="3" type="ORF">EV656_10412</name>
</gene>
<evidence type="ECO:0000313" key="4">
    <source>
        <dbReference type="Proteomes" id="UP000295733"/>
    </source>
</evidence>
<dbReference type="OrthoDB" id="9797912at2"/>
<feature type="region of interest" description="Disordered" evidence="1">
    <location>
        <begin position="22"/>
        <end position="61"/>
    </location>
</feature>
<name>A0A4R2NP16_RHOAD</name>
<proteinExistence type="predicted"/>
<dbReference type="AlphaFoldDB" id="A0A4R2NP16"/>
<accession>A0A4R2NP16</accession>
<protein>
    <submittedName>
        <fullName evidence="3">Invasion protein IalB</fullName>
    </submittedName>
</protein>
<dbReference type="Pfam" id="PF06776">
    <property type="entry name" value="IalB"/>
    <property type="match status" value="1"/>
</dbReference>
<dbReference type="InterPro" id="IPR010642">
    <property type="entry name" value="Invasion_prot_B"/>
</dbReference>
<dbReference type="Gene3D" id="2.60.40.1880">
    <property type="entry name" value="Invasion associated locus B (IalB) protein"/>
    <property type="match status" value="1"/>
</dbReference>
<keyword evidence="4" id="KW-1185">Reference proteome</keyword>
<dbReference type="RefSeq" id="WP_132601844.1">
    <property type="nucleotide sequence ID" value="NZ_NRRP01000002.1"/>
</dbReference>
<evidence type="ECO:0000313" key="3">
    <source>
        <dbReference type="EMBL" id="TCP23044.1"/>
    </source>
</evidence>
<reference evidence="3 4" key="1">
    <citation type="submission" date="2019-03" db="EMBL/GenBank/DDBJ databases">
        <title>Genomic Encyclopedia of Type Strains, Phase IV (KMG-IV): sequencing the most valuable type-strain genomes for metagenomic binning, comparative biology and taxonomic classification.</title>
        <authorList>
            <person name="Goeker M."/>
        </authorList>
    </citation>
    <scope>NUCLEOTIDE SEQUENCE [LARGE SCALE GENOMIC DNA]</scope>
    <source>
        <strain evidence="3 4">DSM 2781</strain>
    </source>
</reference>
<organism evidence="3 4">
    <name type="scientific">Rhodovulum adriaticum</name>
    <name type="common">Rhodopseudomonas adriatica</name>
    <dbReference type="NCBI Taxonomy" id="35804"/>
    <lineage>
        <taxon>Bacteria</taxon>
        <taxon>Pseudomonadati</taxon>
        <taxon>Pseudomonadota</taxon>
        <taxon>Alphaproteobacteria</taxon>
        <taxon>Rhodobacterales</taxon>
        <taxon>Paracoccaceae</taxon>
        <taxon>Rhodovulum</taxon>
    </lineage>
</organism>
<dbReference type="Proteomes" id="UP000295733">
    <property type="component" value="Unassembled WGS sequence"/>
</dbReference>
<dbReference type="EMBL" id="SLXL01000004">
    <property type="protein sequence ID" value="TCP23044.1"/>
    <property type="molecule type" value="Genomic_DNA"/>
</dbReference>
<comment type="caution">
    <text evidence="3">The sequence shown here is derived from an EMBL/GenBank/DDBJ whole genome shotgun (WGS) entry which is preliminary data.</text>
</comment>
<evidence type="ECO:0000256" key="2">
    <source>
        <dbReference type="SAM" id="SignalP"/>
    </source>
</evidence>
<feature type="chain" id="PRO_5020650887" evidence="2">
    <location>
        <begin position="23"/>
        <end position="208"/>
    </location>
</feature>
<evidence type="ECO:0000256" key="1">
    <source>
        <dbReference type="SAM" id="MobiDB-lite"/>
    </source>
</evidence>
<feature type="compositionally biased region" description="Low complexity" evidence="1">
    <location>
        <begin position="33"/>
        <end position="60"/>
    </location>
</feature>
<dbReference type="InterPro" id="IPR038696">
    <property type="entry name" value="IalB_sf"/>
</dbReference>